<dbReference type="PANTHER" id="PTHR14187:SF5">
    <property type="entry name" value="HEAT SHOCK 70 KDA PROTEIN 12A"/>
    <property type="match status" value="1"/>
</dbReference>
<dbReference type="AlphaFoldDB" id="A0A5N5QN26"/>
<gene>
    <name evidence="1" type="ORF">CTheo_3476</name>
</gene>
<sequence>MQSSRGPIETRNPLQKPWEARNKLVVGIDIGTTQSGVAIAFFETGQLPRIYRVTKWPGQESLGEQGKIPTVVWYDTDKKAVAFGAEALAPHTEEQAEDHGWTLAKHFKLHLHPDDMKAKHNLKLDNLPPGVSLRQIYADFLGYLHKHTRAYFEDRMVDGALIWEQCKPTMEIIIAHPNGWGVREQTFLRGVAIDSGLVDSSLAPSKVRFVTEAEASVHFCIYQSNLGTRLQPGTIFGVCDAGGSTVDTTVYSVAGLRPMLKLQEKCASACVQAGAIFVDAAAEYYLHNTLSGAGLRRLDVEDYTKAGSRDFERHAKRTFADETKEYSIAIARSRFSNPKINVHRGHMKLPGSVVQSFFDLCVKEILASVDEQLGKLDVSHILLVGGFGDSPLLRNEFKKRYEPRGCQITLANDSASKAVADGAVIWNTISSVVSRAPRSSFGISNAVRYSSPVHAPQGRVPFVRRDGGQWVHGAWSPIVLKASPSHARYTVGRTGGLSPQVFQILQYAQPEIESLRGGLVSGFRQVCRLVGNLSDLSKALQRRDGEYGEDYWKIVFEVCIRFGGTELEAYLEWKEEVSGHVRQ</sequence>
<keyword evidence="2" id="KW-1185">Reference proteome</keyword>
<dbReference type="CDD" id="cd10170">
    <property type="entry name" value="ASKHA_NBD_HSP70"/>
    <property type="match status" value="1"/>
</dbReference>
<dbReference type="Proteomes" id="UP000383932">
    <property type="component" value="Unassembled WGS sequence"/>
</dbReference>
<evidence type="ECO:0000313" key="1">
    <source>
        <dbReference type="EMBL" id="KAB5593094.1"/>
    </source>
</evidence>
<organism evidence="1 2">
    <name type="scientific">Ceratobasidium theobromae</name>
    <dbReference type="NCBI Taxonomy" id="1582974"/>
    <lineage>
        <taxon>Eukaryota</taxon>
        <taxon>Fungi</taxon>
        <taxon>Dikarya</taxon>
        <taxon>Basidiomycota</taxon>
        <taxon>Agaricomycotina</taxon>
        <taxon>Agaricomycetes</taxon>
        <taxon>Cantharellales</taxon>
        <taxon>Ceratobasidiaceae</taxon>
        <taxon>Ceratobasidium</taxon>
    </lineage>
</organism>
<protein>
    <submittedName>
        <fullName evidence="1">Heat shock protein HSP70</fullName>
    </submittedName>
</protein>
<dbReference type="SUPFAM" id="SSF53067">
    <property type="entry name" value="Actin-like ATPase domain"/>
    <property type="match status" value="2"/>
</dbReference>
<evidence type="ECO:0000313" key="2">
    <source>
        <dbReference type="Proteomes" id="UP000383932"/>
    </source>
</evidence>
<keyword evidence="1" id="KW-0346">Stress response</keyword>
<dbReference type="EMBL" id="SSOP01000046">
    <property type="protein sequence ID" value="KAB5593094.1"/>
    <property type="molecule type" value="Genomic_DNA"/>
</dbReference>
<comment type="caution">
    <text evidence="1">The sequence shown here is derived from an EMBL/GenBank/DDBJ whole genome shotgun (WGS) entry which is preliminary data.</text>
</comment>
<dbReference type="OrthoDB" id="2963168at2759"/>
<accession>A0A5N5QN26</accession>
<dbReference type="InterPro" id="IPR043129">
    <property type="entry name" value="ATPase_NBD"/>
</dbReference>
<dbReference type="Gene3D" id="3.30.420.40">
    <property type="match status" value="2"/>
</dbReference>
<proteinExistence type="predicted"/>
<name>A0A5N5QN26_9AGAM</name>
<dbReference type="Gene3D" id="3.90.640.10">
    <property type="entry name" value="Actin, Chain A, domain 4"/>
    <property type="match status" value="1"/>
</dbReference>
<dbReference type="PANTHER" id="PTHR14187">
    <property type="entry name" value="ALPHA KINASE/ELONGATION FACTOR 2 KINASE"/>
    <property type="match status" value="1"/>
</dbReference>
<reference evidence="1 2" key="1">
    <citation type="journal article" date="2019" name="Fungal Biol. Biotechnol.">
        <title>Draft genome sequence of fastidious pathogen Ceratobasidium theobromae, which causes vascular-streak dieback in Theobroma cacao.</title>
        <authorList>
            <person name="Ali S.S."/>
            <person name="Asman A."/>
            <person name="Shao J."/>
            <person name="Firmansyah A.P."/>
            <person name="Susilo A.W."/>
            <person name="Rosmana A."/>
            <person name="McMahon P."/>
            <person name="Junaid M."/>
            <person name="Guest D."/>
            <person name="Kheng T.Y."/>
            <person name="Meinhardt L.W."/>
            <person name="Bailey B.A."/>
        </authorList>
    </citation>
    <scope>NUCLEOTIDE SEQUENCE [LARGE SCALE GENOMIC DNA]</scope>
    <source>
        <strain evidence="1 2">CT2</strain>
    </source>
</reference>